<dbReference type="AlphaFoldDB" id="A0A4Y2IET4"/>
<reference evidence="1 2" key="1">
    <citation type="journal article" date="2019" name="Sci. Rep.">
        <title>Orb-weaving spider Araneus ventricosus genome elucidates the spidroin gene catalogue.</title>
        <authorList>
            <person name="Kono N."/>
            <person name="Nakamura H."/>
            <person name="Ohtoshi R."/>
            <person name="Moran D.A.P."/>
            <person name="Shinohara A."/>
            <person name="Yoshida Y."/>
            <person name="Fujiwara M."/>
            <person name="Mori M."/>
            <person name="Tomita M."/>
            <person name="Arakawa K."/>
        </authorList>
    </citation>
    <scope>NUCLEOTIDE SEQUENCE [LARGE SCALE GENOMIC DNA]</scope>
</reference>
<protein>
    <submittedName>
        <fullName evidence="1">Uncharacterized protein</fullName>
    </submittedName>
</protein>
<evidence type="ECO:0000313" key="2">
    <source>
        <dbReference type="Proteomes" id="UP000499080"/>
    </source>
</evidence>
<keyword evidence="2" id="KW-1185">Reference proteome</keyword>
<proteinExistence type="predicted"/>
<evidence type="ECO:0000313" key="1">
    <source>
        <dbReference type="EMBL" id="GBM76175.1"/>
    </source>
</evidence>
<sequence>MAGPPFLCHPPDWCTPLACSVTSYRLMNDGCSPSERPGAGFYLLRERNSSISFSSLQDQKVFFVCSSLPEKFSRRKMKAAVFRHFLEVDSRSATCESLRFTFFAFSGSS</sequence>
<dbReference type="EMBL" id="BGPR01002604">
    <property type="protein sequence ID" value="GBM76175.1"/>
    <property type="molecule type" value="Genomic_DNA"/>
</dbReference>
<gene>
    <name evidence="1" type="ORF">AVEN_224134_1</name>
</gene>
<organism evidence="1 2">
    <name type="scientific">Araneus ventricosus</name>
    <name type="common">Orbweaver spider</name>
    <name type="synonym">Epeira ventricosa</name>
    <dbReference type="NCBI Taxonomy" id="182803"/>
    <lineage>
        <taxon>Eukaryota</taxon>
        <taxon>Metazoa</taxon>
        <taxon>Ecdysozoa</taxon>
        <taxon>Arthropoda</taxon>
        <taxon>Chelicerata</taxon>
        <taxon>Arachnida</taxon>
        <taxon>Araneae</taxon>
        <taxon>Araneomorphae</taxon>
        <taxon>Entelegynae</taxon>
        <taxon>Araneoidea</taxon>
        <taxon>Araneidae</taxon>
        <taxon>Araneus</taxon>
    </lineage>
</organism>
<comment type="caution">
    <text evidence="1">The sequence shown here is derived from an EMBL/GenBank/DDBJ whole genome shotgun (WGS) entry which is preliminary data.</text>
</comment>
<dbReference type="Proteomes" id="UP000499080">
    <property type="component" value="Unassembled WGS sequence"/>
</dbReference>
<name>A0A4Y2IET4_ARAVE</name>
<accession>A0A4Y2IET4</accession>